<sequence>MINLSARRREFLSERPFSELVPWSVRLGPAAILLKDGSVMVCYRIRGMDPDQMDAAGYERITELMDQAWKLMDDRGSLWVNMTRVRLSDGDFRWWPPEDAPAQPKLDHAFRKAWRTSILGARWYENRVVLSILLAPERSMSGRYLDRVGRMTQEEGLSLLQALVRAARASVGSAAQLESEASGLLTLLGELEATAAQIADVLSPLAPVRLSGDALVETLHDLVSPANAGQPVRMPETEYLDTGLPDCFLDAHGKTLRFDGAGGERHLALLTLRAWPEATLPGLLDGLARVDGSITYALSFRFCSQAAAESAIRQARSYHLALQVSFKNYIKQAAGRTAEPVADRPQHVRYVEEADEALSNLSRDRFGYLGLAISCSGETAEQAEALAQHVTQMIQQLGFLVIREGQYALGAFASTLPGQWVESVRWRIMTTANFSDLFPARLVQPGGVEDAEFSKSTGSRIGPLAVFPTLERSLYRHLPTIGGVGHTIVVGPTGAGKSTLMNFLISHWLGYPRARVYVFDQKYSCRIPIVLQGGTYIDLALNDDFRMNPLALLEDEREVGWVAEWVQALMESRDRRLDARESLALTEAVKRVRAAGAGLRTLSNLVSILPDDLQPLLGEWVRGGGPGTGRQEGRYSRFFDNARDDFNTEPFIGVELGLLARQSPRVAVAALEYMDRKIRRSLDGSPTFIYVEEAWFALSDPHFSVQIDIWLRTLRSQNGVVYLATQSLTEIAGSPSFGLLLDSIPNRIFLPNANAANQHRDLYVQKFGLNARQVEIVSKARPRHDYYLSSEGGGRLVGCGLSGWMRDMVRSDREALQLLETVSAAPNPAEAYFNRIHQ</sequence>
<dbReference type="AlphaFoldDB" id="T1D2B0"/>
<protein>
    <submittedName>
        <fullName evidence="1">Type IV secretory pathway VirB4 component-like protein</fullName>
    </submittedName>
</protein>
<dbReference type="InterPro" id="IPR051162">
    <property type="entry name" value="T4SS_component"/>
</dbReference>
<dbReference type="InterPro" id="IPR027417">
    <property type="entry name" value="P-loop_NTPase"/>
</dbReference>
<gene>
    <name evidence="1" type="ORF">B1B_02039</name>
</gene>
<reference evidence="1" key="2">
    <citation type="journal article" date="2014" name="ISME J.">
        <title>Microbial stratification in low pH oxic and suboxic macroscopic growths along an acid mine drainage.</title>
        <authorList>
            <person name="Mendez-Garcia C."/>
            <person name="Mesa V."/>
            <person name="Sprenger R.R."/>
            <person name="Richter M."/>
            <person name="Diez M.S."/>
            <person name="Solano J."/>
            <person name="Bargiela R."/>
            <person name="Golyshina O.V."/>
            <person name="Manteca A."/>
            <person name="Ramos J.L."/>
            <person name="Gallego J.R."/>
            <person name="Llorente I."/>
            <person name="Martins Dos Santos V.A."/>
            <person name="Jensen O.N."/>
            <person name="Pelaez A.I."/>
            <person name="Sanchez J."/>
            <person name="Ferrer M."/>
        </authorList>
    </citation>
    <scope>NUCLEOTIDE SEQUENCE</scope>
</reference>
<evidence type="ECO:0000313" key="1">
    <source>
        <dbReference type="EMBL" id="EQD75579.1"/>
    </source>
</evidence>
<reference evidence="1" key="1">
    <citation type="submission" date="2013-08" db="EMBL/GenBank/DDBJ databases">
        <authorList>
            <person name="Mendez C."/>
            <person name="Richter M."/>
            <person name="Ferrer M."/>
            <person name="Sanchez J."/>
        </authorList>
    </citation>
    <scope>NUCLEOTIDE SEQUENCE</scope>
</reference>
<accession>T1D2B0</accession>
<name>T1D2B0_9ZZZZ</name>
<comment type="caution">
    <text evidence="1">The sequence shown here is derived from an EMBL/GenBank/DDBJ whole genome shotgun (WGS) entry which is preliminary data.</text>
</comment>
<dbReference type="PANTHER" id="PTHR30121">
    <property type="entry name" value="UNCHARACTERIZED PROTEIN YJGR-RELATED"/>
    <property type="match status" value="1"/>
</dbReference>
<organism evidence="1">
    <name type="scientific">mine drainage metagenome</name>
    <dbReference type="NCBI Taxonomy" id="410659"/>
    <lineage>
        <taxon>unclassified sequences</taxon>
        <taxon>metagenomes</taxon>
        <taxon>ecological metagenomes</taxon>
    </lineage>
</organism>
<dbReference type="SUPFAM" id="SSF52540">
    <property type="entry name" value="P-loop containing nucleoside triphosphate hydrolases"/>
    <property type="match status" value="1"/>
</dbReference>
<proteinExistence type="predicted"/>
<dbReference type="EMBL" id="AUZY01001206">
    <property type="protein sequence ID" value="EQD75579.1"/>
    <property type="molecule type" value="Genomic_DNA"/>
</dbReference>
<dbReference type="Gene3D" id="1.10.8.730">
    <property type="match status" value="1"/>
</dbReference>
<dbReference type="Gene3D" id="3.40.50.300">
    <property type="entry name" value="P-loop containing nucleotide triphosphate hydrolases"/>
    <property type="match status" value="1"/>
</dbReference>
<dbReference type="PANTHER" id="PTHR30121:SF12">
    <property type="entry name" value="TYPE IV SECRETION SYSTEM PROTEIN CAGE"/>
    <property type="match status" value="1"/>
</dbReference>